<dbReference type="GO" id="GO:0000166">
    <property type="term" value="F:nucleotide binding"/>
    <property type="evidence" value="ECO:0007669"/>
    <property type="project" value="InterPro"/>
</dbReference>
<dbReference type="Pfam" id="PF01408">
    <property type="entry name" value="GFO_IDH_MocA"/>
    <property type="match status" value="1"/>
</dbReference>
<evidence type="ECO:0000313" key="3">
    <source>
        <dbReference type="EMBL" id="OCT14471.1"/>
    </source>
</evidence>
<evidence type="ECO:0000313" key="4">
    <source>
        <dbReference type="Proteomes" id="UP000093309"/>
    </source>
</evidence>
<dbReference type="Gene3D" id="3.30.360.10">
    <property type="entry name" value="Dihydrodipicolinate Reductase, domain 2"/>
    <property type="match status" value="1"/>
</dbReference>
<dbReference type="InterPro" id="IPR000683">
    <property type="entry name" value="Gfo/Idh/MocA-like_OxRdtase_N"/>
</dbReference>
<feature type="domain" description="Gfo/Idh/MocA-like oxidoreductase N-terminal" evidence="1">
    <location>
        <begin position="5"/>
        <end position="122"/>
    </location>
</feature>
<dbReference type="Proteomes" id="UP000093309">
    <property type="component" value="Unassembled WGS sequence"/>
</dbReference>
<dbReference type="InterPro" id="IPR055170">
    <property type="entry name" value="GFO_IDH_MocA-like_dom"/>
</dbReference>
<reference evidence="4" key="1">
    <citation type="submission" date="2016-05" db="EMBL/GenBank/DDBJ databases">
        <title>Paenibacillus oryzae. sp. nov., isolated from the rice root.</title>
        <authorList>
            <person name="Zhang J."/>
            <person name="Zhang X."/>
        </authorList>
    </citation>
    <scope>NUCLEOTIDE SEQUENCE [LARGE SCALE GENOMIC DNA]</scope>
    <source>
        <strain evidence="4">KCTC13222</strain>
    </source>
</reference>
<keyword evidence="4" id="KW-1185">Reference proteome</keyword>
<evidence type="ECO:0000259" key="1">
    <source>
        <dbReference type="Pfam" id="PF01408"/>
    </source>
</evidence>
<dbReference type="SUPFAM" id="SSF51735">
    <property type="entry name" value="NAD(P)-binding Rossmann-fold domains"/>
    <property type="match status" value="1"/>
</dbReference>
<dbReference type="OrthoDB" id="9800252at2"/>
<protein>
    <submittedName>
        <fullName evidence="3">Oxidoreductase</fullName>
    </submittedName>
</protein>
<feature type="domain" description="GFO/IDH/MocA-like oxidoreductase" evidence="2">
    <location>
        <begin position="132"/>
        <end position="252"/>
    </location>
</feature>
<dbReference type="RefSeq" id="WP_065853323.1">
    <property type="nucleotide sequence ID" value="NZ_LYPC01000020.1"/>
</dbReference>
<name>A0A1C1A1R6_9BACL</name>
<dbReference type="STRING" id="512399.A8709_27080"/>
<sequence>MSNYRVVVVGCGGMANVWVENMKQRETCEIVALVDIKTEFAQAMADRHGLTCGVYTDVEEAIRENGANLVLDITIPASHFQVASTALRNACDVLGEKPMSATMAEARELVQIAEKAGKTLSIMQNRRYDANIRALRELIQSGTIGRVGYVGADFFLGPHFGGFRDAMESPLILDMAIHTFDQARFITGADPVSVYCQEFNPPGSWYAGNASAICIYEMSDGSVFCYRGSWCAEGAPTSWEAAWRVTGEQGTALWDGAGAPYAEVVAAGDQDGKFLREFTRVDADVNWTGRSGHAGCLDEMFAALAEGRRAETDCRDNIKSMAMVLGALDSAKLGQKVDLRTYWS</sequence>
<organism evidence="3 4">
    <name type="scientific">Paenibacillus pectinilyticus</name>
    <dbReference type="NCBI Taxonomy" id="512399"/>
    <lineage>
        <taxon>Bacteria</taxon>
        <taxon>Bacillati</taxon>
        <taxon>Bacillota</taxon>
        <taxon>Bacilli</taxon>
        <taxon>Bacillales</taxon>
        <taxon>Paenibacillaceae</taxon>
        <taxon>Paenibacillus</taxon>
    </lineage>
</organism>
<dbReference type="AlphaFoldDB" id="A0A1C1A1R6"/>
<evidence type="ECO:0000259" key="2">
    <source>
        <dbReference type="Pfam" id="PF22725"/>
    </source>
</evidence>
<dbReference type="InterPro" id="IPR036291">
    <property type="entry name" value="NAD(P)-bd_dom_sf"/>
</dbReference>
<accession>A0A1C1A1R6</accession>
<dbReference type="InterPro" id="IPR051317">
    <property type="entry name" value="Gfo/Idh/MocA_oxidoreduct"/>
</dbReference>
<comment type="caution">
    <text evidence="3">The sequence shown here is derived from an EMBL/GenBank/DDBJ whole genome shotgun (WGS) entry which is preliminary data.</text>
</comment>
<dbReference type="PANTHER" id="PTHR43708:SF8">
    <property type="entry name" value="OXIDOREDUCTASE"/>
    <property type="match status" value="1"/>
</dbReference>
<dbReference type="EMBL" id="LYPC01000020">
    <property type="protein sequence ID" value="OCT14471.1"/>
    <property type="molecule type" value="Genomic_DNA"/>
</dbReference>
<dbReference type="Pfam" id="PF22725">
    <property type="entry name" value="GFO_IDH_MocA_C3"/>
    <property type="match status" value="1"/>
</dbReference>
<proteinExistence type="predicted"/>
<dbReference type="Gene3D" id="3.40.50.720">
    <property type="entry name" value="NAD(P)-binding Rossmann-like Domain"/>
    <property type="match status" value="1"/>
</dbReference>
<dbReference type="PANTHER" id="PTHR43708">
    <property type="entry name" value="CONSERVED EXPRESSED OXIDOREDUCTASE (EUROFUNG)"/>
    <property type="match status" value="1"/>
</dbReference>
<dbReference type="SUPFAM" id="SSF55347">
    <property type="entry name" value="Glyceraldehyde-3-phosphate dehydrogenase-like, C-terminal domain"/>
    <property type="match status" value="1"/>
</dbReference>
<gene>
    <name evidence="3" type="ORF">A8709_27080</name>
</gene>